<dbReference type="RefSeq" id="XP_019055946.1">
    <property type="nucleotide sequence ID" value="XM_019200401.1"/>
</dbReference>
<evidence type="ECO:0000256" key="6">
    <source>
        <dbReference type="ARBA" id="ARBA00022801"/>
    </source>
</evidence>
<comment type="subcellular location">
    <subcellularLocation>
        <location evidence="2">Nucleus</location>
    </subcellularLocation>
</comment>
<protein>
    <submittedName>
        <fullName evidence="10">Uncharacterized protein LOC104613038</fullName>
    </submittedName>
</protein>
<comment type="similarity">
    <text evidence="3">Belongs to the HARBI1 family.</text>
</comment>
<name>A0A1U8QCF4_NELNU</name>
<evidence type="ECO:0000313" key="10">
    <source>
        <dbReference type="RefSeq" id="XP_019055946.1"/>
    </source>
</evidence>
<evidence type="ECO:0000256" key="3">
    <source>
        <dbReference type="ARBA" id="ARBA00006958"/>
    </source>
</evidence>
<dbReference type="AlphaFoldDB" id="A0A1U8QCF4"/>
<dbReference type="GO" id="GO:0005634">
    <property type="term" value="C:nucleus"/>
    <property type="evidence" value="ECO:0007669"/>
    <property type="project" value="UniProtKB-SubCell"/>
</dbReference>
<dbReference type="InterPro" id="IPR045249">
    <property type="entry name" value="HARBI1-like"/>
</dbReference>
<evidence type="ECO:0000256" key="1">
    <source>
        <dbReference type="ARBA" id="ARBA00001968"/>
    </source>
</evidence>
<dbReference type="GeneID" id="104613038"/>
<dbReference type="OrthoDB" id="1681765at2759"/>
<dbReference type="GO" id="GO:0046872">
    <property type="term" value="F:metal ion binding"/>
    <property type="evidence" value="ECO:0007669"/>
    <property type="project" value="UniProtKB-KW"/>
</dbReference>
<keyword evidence="7" id="KW-0539">Nucleus</keyword>
<evidence type="ECO:0000256" key="2">
    <source>
        <dbReference type="ARBA" id="ARBA00004123"/>
    </source>
</evidence>
<dbReference type="PANTHER" id="PTHR22930">
    <property type="match status" value="1"/>
</dbReference>
<dbReference type="PANTHER" id="PTHR22930:SF259">
    <property type="entry name" value="OS08G0106900 PROTEIN"/>
    <property type="match status" value="1"/>
</dbReference>
<dbReference type="GO" id="GO:0016787">
    <property type="term" value="F:hydrolase activity"/>
    <property type="evidence" value="ECO:0007669"/>
    <property type="project" value="UniProtKB-KW"/>
</dbReference>
<reference evidence="10" key="1">
    <citation type="submission" date="2025-08" db="UniProtKB">
        <authorList>
            <consortium name="RefSeq"/>
        </authorList>
    </citation>
    <scope>IDENTIFICATION</scope>
</reference>
<proteinExistence type="inferred from homology"/>
<dbReference type="InterPro" id="IPR027806">
    <property type="entry name" value="HARBI1_dom"/>
</dbReference>
<evidence type="ECO:0000313" key="9">
    <source>
        <dbReference type="Proteomes" id="UP000189703"/>
    </source>
</evidence>
<keyword evidence="4" id="KW-0540">Nuclease</keyword>
<dbReference type="Proteomes" id="UP000189703">
    <property type="component" value="Unplaced"/>
</dbReference>
<accession>A0A1U8QCF4</accession>
<keyword evidence="9" id="KW-1185">Reference proteome</keyword>
<dbReference type="OMA" id="RNETRCG"/>
<keyword evidence="5" id="KW-0479">Metal-binding</keyword>
<feature type="domain" description="DDE Tnp4" evidence="8">
    <location>
        <begin position="8"/>
        <end position="106"/>
    </location>
</feature>
<keyword evidence="6" id="KW-0378">Hydrolase</keyword>
<evidence type="ECO:0000256" key="5">
    <source>
        <dbReference type="ARBA" id="ARBA00022723"/>
    </source>
</evidence>
<dbReference type="GO" id="GO:0004518">
    <property type="term" value="F:nuclease activity"/>
    <property type="evidence" value="ECO:0007669"/>
    <property type="project" value="UniProtKB-KW"/>
</dbReference>
<gene>
    <name evidence="10" type="primary">LOC104613038</name>
</gene>
<comment type="cofactor">
    <cofactor evidence="1">
        <name>a divalent metal cation</name>
        <dbReference type="ChEBI" id="CHEBI:60240"/>
    </cofactor>
</comment>
<dbReference type="InParanoid" id="A0A1U8QCF4"/>
<evidence type="ECO:0000259" key="8">
    <source>
        <dbReference type="Pfam" id="PF13359"/>
    </source>
</evidence>
<dbReference type="Pfam" id="PF13359">
    <property type="entry name" value="DDE_Tnp_4"/>
    <property type="match status" value="1"/>
</dbReference>
<sequence>MLSSAMAREHQLHVPQGKYYLVNAGFALKSGFLTPYRSTRYHLKEWGAYQPENPKELFNLRHASLRNAVERIFGVLKKWFPLLVSEQHYPFKTQVKFVSACCILHNHVMGVDPYDRIMSKYDHDAAEGAEIDADDREVVDDVVDDIQVFQPSQHISRNESVREGHRLREEIANQMWADYWLAQSRHRH</sequence>
<evidence type="ECO:0000256" key="4">
    <source>
        <dbReference type="ARBA" id="ARBA00022722"/>
    </source>
</evidence>
<organism evidence="9 10">
    <name type="scientific">Nelumbo nucifera</name>
    <name type="common">Sacred lotus</name>
    <dbReference type="NCBI Taxonomy" id="4432"/>
    <lineage>
        <taxon>Eukaryota</taxon>
        <taxon>Viridiplantae</taxon>
        <taxon>Streptophyta</taxon>
        <taxon>Embryophyta</taxon>
        <taxon>Tracheophyta</taxon>
        <taxon>Spermatophyta</taxon>
        <taxon>Magnoliopsida</taxon>
        <taxon>Proteales</taxon>
        <taxon>Nelumbonaceae</taxon>
        <taxon>Nelumbo</taxon>
    </lineage>
</organism>
<evidence type="ECO:0000256" key="7">
    <source>
        <dbReference type="ARBA" id="ARBA00023242"/>
    </source>
</evidence>
<dbReference type="KEGG" id="nnu:104613038"/>
<dbReference type="eggNOG" id="KOG4585">
    <property type="taxonomic scope" value="Eukaryota"/>
</dbReference>